<dbReference type="EMBL" id="QJKJ01003330">
    <property type="protein sequence ID" value="RDX98979.1"/>
    <property type="molecule type" value="Genomic_DNA"/>
</dbReference>
<keyword evidence="2" id="KW-0012">Acyltransferase</keyword>
<organism evidence="3 4">
    <name type="scientific">Mucuna pruriens</name>
    <name type="common">Velvet bean</name>
    <name type="synonym">Dolichos pruriens</name>
    <dbReference type="NCBI Taxonomy" id="157652"/>
    <lineage>
        <taxon>Eukaryota</taxon>
        <taxon>Viridiplantae</taxon>
        <taxon>Streptophyta</taxon>
        <taxon>Embryophyta</taxon>
        <taxon>Tracheophyta</taxon>
        <taxon>Spermatophyta</taxon>
        <taxon>Magnoliopsida</taxon>
        <taxon>eudicotyledons</taxon>
        <taxon>Gunneridae</taxon>
        <taxon>Pentapetalae</taxon>
        <taxon>rosids</taxon>
        <taxon>fabids</taxon>
        <taxon>Fabales</taxon>
        <taxon>Fabaceae</taxon>
        <taxon>Papilionoideae</taxon>
        <taxon>50 kb inversion clade</taxon>
        <taxon>NPAAA clade</taxon>
        <taxon>indigoferoid/millettioid clade</taxon>
        <taxon>Phaseoleae</taxon>
        <taxon>Mucuna</taxon>
    </lineage>
</organism>
<dbReference type="AlphaFoldDB" id="A0A371H864"/>
<feature type="non-terminal residue" evidence="3">
    <location>
        <position position="1"/>
    </location>
</feature>
<evidence type="ECO:0000313" key="3">
    <source>
        <dbReference type="EMBL" id="RDX98979.1"/>
    </source>
</evidence>
<evidence type="ECO:0000256" key="1">
    <source>
        <dbReference type="ARBA" id="ARBA00022679"/>
    </source>
</evidence>
<sequence>MKRWVLNQWGKNEESEAPQYLSKFVVACAFVWTSLVKAKYPDDDADEVEYFRFSADSRNLFEYPIPATYIGNCLTRCNVMMKSKELKGEGGFVKAVKAIARALTDMKSEPLKGAEYRQELGKKMFSSGRMVAVAGSPNFGVYETDFGFGRPTKVEMMLFPLITCVFLAESGDKGGGLELGFK</sequence>
<dbReference type="OrthoDB" id="1410741at2759"/>
<gene>
    <name evidence="3" type="primary">3AT1</name>
    <name evidence="3" type="ORF">CR513_18033</name>
</gene>
<keyword evidence="4" id="KW-1185">Reference proteome</keyword>
<comment type="caution">
    <text evidence="3">The sequence shown here is derived from an EMBL/GenBank/DDBJ whole genome shotgun (WGS) entry which is preliminary data.</text>
</comment>
<dbReference type="InterPro" id="IPR051504">
    <property type="entry name" value="Plant_metabolite_acyltrans"/>
</dbReference>
<dbReference type="InterPro" id="IPR023213">
    <property type="entry name" value="CAT-like_dom_sf"/>
</dbReference>
<protein>
    <submittedName>
        <fullName evidence="3">Coumaroyl-CoA:anthocyanidin 3-O-glucoside-6''-O-coumaroyltransferase 1</fullName>
    </submittedName>
</protein>
<evidence type="ECO:0000256" key="2">
    <source>
        <dbReference type="ARBA" id="ARBA00023315"/>
    </source>
</evidence>
<accession>A0A371H864</accession>
<evidence type="ECO:0000313" key="4">
    <source>
        <dbReference type="Proteomes" id="UP000257109"/>
    </source>
</evidence>
<reference evidence="3" key="1">
    <citation type="submission" date="2018-05" db="EMBL/GenBank/DDBJ databases">
        <title>Draft genome of Mucuna pruriens seed.</title>
        <authorList>
            <person name="Nnadi N.E."/>
            <person name="Vos R."/>
            <person name="Hasami M.H."/>
            <person name="Devisetty U.K."/>
            <person name="Aguiy J.C."/>
        </authorList>
    </citation>
    <scope>NUCLEOTIDE SEQUENCE [LARGE SCALE GENOMIC DNA]</scope>
    <source>
        <strain evidence="3">JCA_2017</strain>
    </source>
</reference>
<keyword evidence="1" id="KW-0808">Transferase</keyword>
<dbReference type="Gene3D" id="3.30.559.10">
    <property type="entry name" value="Chloramphenicol acetyltransferase-like domain"/>
    <property type="match status" value="1"/>
</dbReference>
<dbReference type="PANTHER" id="PTHR31625">
    <property type="match status" value="1"/>
</dbReference>
<name>A0A371H864_MUCPR</name>
<dbReference type="STRING" id="157652.A0A371H864"/>
<dbReference type="Proteomes" id="UP000257109">
    <property type="component" value="Unassembled WGS sequence"/>
</dbReference>
<proteinExistence type="predicted"/>
<dbReference type="Pfam" id="PF02458">
    <property type="entry name" value="Transferase"/>
    <property type="match status" value="1"/>
</dbReference>
<dbReference type="GO" id="GO:0016747">
    <property type="term" value="F:acyltransferase activity, transferring groups other than amino-acyl groups"/>
    <property type="evidence" value="ECO:0007669"/>
    <property type="project" value="UniProtKB-ARBA"/>
</dbReference>